<dbReference type="Proteomes" id="UP000695562">
    <property type="component" value="Unassembled WGS sequence"/>
</dbReference>
<evidence type="ECO:0000313" key="3">
    <source>
        <dbReference type="Proteomes" id="UP000695562"/>
    </source>
</evidence>
<keyword evidence="3" id="KW-1185">Reference proteome</keyword>
<dbReference type="Pfam" id="PF05725">
    <property type="entry name" value="FNIP"/>
    <property type="match status" value="5"/>
</dbReference>
<dbReference type="PANTHER" id="PTHR32134">
    <property type="entry name" value="FNIP REPEAT-CONTAINING PROTEIN"/>
    <property type="match status" value="1"/>
</dbReference>
<dbReference type="PANTHER" id="PTHR32134:SF180">
    <property type="entry name" value="FNIP REPEAT-CONTAINING PROTEIN"/>
    <property type="match status" value="1"/>
</dbReference>
<dbReference type="OrthoDB" id="7600006at2759"/>
<dbReference type="InterPro" id="IPR008615">
    <property type="entry name" value="FNIP"/>
</dbReference>
<keyword evidence="1" id="KW-0677">Repeat</keyword>
<reference evidence="2" key="1">
    <citation type="submission" date="2020-01" db="EMBL/GenBank/DDBJ databases">
        <title>Development of genomics and gene disruption for Polysphondylium violaceum indicates a role for the polyketide synthase stlB in stalk morphogenesis.</title>
        <authorList>
            <person name="Narita B."/>
            <person name="Kawabe Y."/>
            <person name="Kin K."/>
            <person name="Saito T."/>
            <person name="Gibbs R."/>
            <person name="Kuspa A."/>
            <person name="Muzny D."/>
            <person name="Queller D."/>
            <person name="Richards S."/>
            <person name="Strassman J."/>
            <person name="Sucgang R."/>
            <person name="Worley K."/>
            <person name="Schaap P."/>
        </authorList>
    </citation>
    <scope>NUCLEOTIDE SEQUENCE</scope>
    <source>
        <strain evidence="2">QSvi11</strain>
    </source>
</reference>
<gene>
    <name evidence="2" type="ORF">CYY_002410</name>
</gene>
<dbReference type="SUPFAM" id="SSF52058">
    <property type="entry name" value="L domain-like"/>
    <property type="match status" value="1"/>
</dbReference>
<protein>
    <recommendedName>
        <fullName evidence="4">FNIP repeat-containing protein</fullName>
    </recommendedName>
</protein>
<dbReference type="EMBL" id="AJWJ01000066">
    <property type="protein sequence ID" value="KAF2076295.1"/>
    <property type="molecule type" value="Genomic_DNA"/>
</dbReference>
<evidence type="ECO:0008006" key="4">
    <source>
        <dbReference type="Google" id="ProtNLM"/>
    </source>
</evidence>
<sequence>MDNFLQLYRNKSIKSNIYQYLLENVTIGCTLKYFLKYHGLFNHCIDRVELMVYQHDFVKYKDQMIQLQYKKCLKKVIFDQYFNEEFPVGFLPPCREIEFGEDFNQKLQIGSIQEGLETIQFPRVYSRALAEGVLPQGVKVVLFSFYPTGDHSSTSIENALPSSVERLSFYTNSLQLAACQNIQDLRIRNVNIAQVLWPPSLTRLECSIPPRSVVNWVPSTVLHLSMTETEYGENLEDSPVIELLPPNLVSLQLAGQFDAPFHSGLFPLSLESIDLTNSTFNQPLEGLLPVYLKKLILSYSFNHRIFPGDLPSSLEYLEFGYLFNQGNLSPIDHPNLFDQVFPQSLLSLRFGYDFEHELTVAMLPRSLTYLQVSRGSNHPIRSGVLPATLTRLKVHCSAPIEKNVLPPNLKILEFLDLFNQPLIPGSIPDSVEEIYIGGRLSTSRFHQSIEPGVIPPSVKKLYWYSSVFLHQRVKVSIPPTTDFKCFTQFNYGAPTAPLANFIYSSKIKYSIQIPKGFYSGESLKRLKFFNFNDTNYPLKQGDIPFGVEYLSLRDYTANPIKKGLIPSSVKVLALPNYSPTIFNNLPKSIKNIIVYRHLARYYDPEQEINQNLFEIDSIPSSVETLIIEAHPRINISDYYSGSERSVIYHVNQYVNDDKASYFDFIGN</sequence>
<evidence type="ECO:0000313" key="2">
    <source>
        <dbReference type="EMBL" id="KAF2076295.1"/>
    </source>
</evidence>
<dbReference type="InterPro" id="IPR051251">
    <property type="entry name" value="STK_FNIP-Repeat"/>
</dbReference>
<dbReference type="AlphaFoldDB" id="A0A8J4PZF5"/>
<comment type="caution">
    <text evidence="2">The sequence shown here is derived from an EMBL/GenBank/DDBJ whole genome shotgun (WGS) entry which is preliminary data.</text>
</comment>
<evidence type="ECO:0000256" key="1">
    <source>
        <dbReference type="ARBA" id="ARBA00022737"/>
    </source>
</evidence>
<organism evidence="2 3">
    <name type="scientific">Polysphondylium violaceum</name>
    <dbReference type="NCBI Taxonomy" id="133409"/>
    <lineage>
        <taxon>Eukaryota</taxon>
        <taxon>Amoebozoa</taxon>
        <taxon>Evosea</taxon>
        <taxon>Eumycetozoa</taxon>
        <taxon>Dictyostelia</taxon>
        <taxon>Dictyosteliales</taxon>
        <taxon>Dictyosteliaceae</taxon>
        <taxon>Polysphondylium</taxon>
    </lineage>
</organism>
<accession>A0A8J4PZF5</accession>
<name>A0A8J4PZF5_9MYCE</name>
<proteinExistence type="predicted"/>